<accession>A0A2P5CEK8</accession>
<organism evidence="2 3">
    <name type="scientific">Trema orientale</name>
    <name type="common">Charcoal tree</name>
    <name type="synonym">Celtis orientalis</name>
    <dbReference type="NCBI Taxonomy" id="63057"/>
    <lineage>
        <taxon>Eukaryota</taxon>
        <taxon>Viridiplantae</taxon>
        <taxon>Streptophyta</taxon>
        <taxon>Embryophyta</taxon>
        <taxon>Tracheophyta</taxon>
        <taxon>Spermatophyta</taxon>
        <taxon>Magnoliopsida</taxon>
        <taxon>eudicotyledons</taxon>
        <taxon>Gunneridae</taxon>
        <taxon>Pentapetalae</taxon>
        <taxon>rosids</taxon>
        <taxon>fabids</taxon>
        <taxon>Rosales</taxon>
        <taxon>Cannabaceae</taxon>
        <taxon>Trema</taxon>
    </lineage>
</organism>
<dbReference type="OrthoDB" id="10292628at2759"/>
<sequence length="118" mass="12824">MRQSPHDHKNMEDLMTMPSQVKPTRSQSLWNPAHIKSSPSQVEKGHGQLIGEDEVSPGVVPVDNNSMDGRDNAKEPHGGEEQGSESAELALREPRREQGDDGEGPHGCDPTKVAQVPV</sequence>
<dbReference type="EMBL" id="JXTC01000375">
    <property type="protein sequence ID" value="PON59482.1"/>
    <property type="molecule type" value="Genomic_DNA"/>
</dbReference>
<protein>
    <submittedName>
        <fullName evidence="2">Uncharacterized protein</fullName>
    </submittedName>
</protein>
<feature type="compositionally biased region" description="Polar residues" evidence="1">
    <location>
        <begin position="17"/>
        <end position="30"/>
    </location>
</feature>
<dbReference type="InParanoid" id="A0A2P5CEK8"/>
<comment type="caution">
    <text evidence="2">The sequence shown here is derived from an EMBL/GenBank/DDBJ whole genome shotgun (WGS) entry which is preliminary data.</text>
</comment>
<feature type="compositionally biased region" description="Basic and acidic residues" evidence="1">
    <location>
        <begin position="90"/>
        <end position="106"/>
    </location>
</feature>
<evidence type="ECO:0000313" key="2">
    <source>
        <dbReference type="EMBL" id="PON59482.1"/>
    </source>
</evidence>
<proteinExistence type="predicted"/>
<reference evidence="3" key="1">
    <citation type="submission" date="2016-06" db="EMBL/GenBank/DDBJ databases">
        <title>Parallel loss of symbiosis genes in relatives of nitrogen-fixing non-legume Parasponia.</title>
        <authorList>
            <person name="Van Velzen R."/>
            <person name="Holmer R."/>
            <person name="Bu F."/>
            <person name="Rutten L."/>
            <person name="Van Zeijl A."/>
            <person name="Liu W."/>
            <person name="Santuari L."/>
            <person name="Cao Q."/>
            <person name="Sharma T."/>
            <person name="Shen D."/>
            <person name="Roswanjaya Y."/>
            <person name="Wardhani T."/>
            <person name="Kalhor M.S."/>
            <person name="Jansen J."/>
            <person name="Van den Hoogen J."/>
            <person name="Gungor B."/>
            <person name="Hartog M."/>
            <person name="Hontelez J."/>
            <person name="Verver J."/>
            <person name="Yang W.-C."/>
            <person name="Schijlen E."/>
            <person name="Repin R."/>
            <person name="Schilthuizen M."/>
            <person name="Schranz E."/>
            <person name="Heidstra R."/>
            <person name="Miyata K."/>
            <person name="Fedorova E."/>
            <person name="Kohlen W."/>
            <person name="Bisseling T."/>
            <person name="Smit S."/>
            <person name="Geurts R."/>
        </authorList>
    </citation>
    <scope>NUCLEOTIDE SEQUENCE [LARGE SCALE GENOMIC DNA]</scope>
    <source>
        <strain evidence="3">cv. RG33-2</strain>
    </source>
</reference>
<feature type="compositionally biased region" description="Basic and acidic residues" evidence="1">
    <location>
        <begin position="1"/>
        <end position="12"/>
    </location>
</feature>
<feature type="region of interest" description="Disordered" evidence="1">
    <location>
        <begin position="1"/>
        <end position="118"/>
    </location>
</feature>
<gene>
    <name evidence="2" type="ORF">TorRG33x02_288040</name>
</gene>
<name>A0A2P5CEK8_TREOI</name>
<feature type="compositionally biased region" description="Basic and acidic residues" evidence="1">
    <location>
        <begin position="68"/>
        <end position="80"/>
    </location>
</feature>
<dbReference type="Proteomes" id="UP000237000">
    <property type="component" value="Unassembled WGS sequence"/>
</dbReference>
<keyword evidence="3" id="KW-1185">Reference proteome</keyword>
<evidence type="ECO:0000313" key="3">
    <source>
        <dbReference type="Proteomes" id="UP000237000"/>
    </source>
</evidence>
<evidence type="ECO:0000256" key="1">
    <source>
        <dbReference type="SAM" id="MobiDB-lite"/>
    </source>
</evidence>
<dbReference type="AlphaFoldDB" id="A0A2P5CEK8"/>